<name>A0ABY4X8F9_9SPHN</name>
<dbReference type="InterPro" id="IPR006626">
    <property type="entry name" value="PbH1"/>
</dbReference>
<dbReference type="InterPro" id="IPR011050">
    <property type="entry name" value="Pectin_lyase_fold/virulence"/>
</dbReference>
<sequence>MSVAAALLWLQPLPAAPLSARPLYVNARGSDQADCAIPARACATVQRAMLMTQPGDVVHIAKGRYAAPIWIGRPGLPGAPITYVFDPGAQVVHPPTNDSSAFSFDILAPYIRIFNGEFIGTLGSISYEEARANYRLEKASGVQPTHKRFTQYCLVIHASHVMVANNYVHDCAGAGIYAQDVDDVEINGNRVERTGWWSMQDPSAIVFHYGLTAPGVAARGVRIINNVVRDSANTIPFWMDALDARPTDGNGIIIDLAQGHQADYAGPVLIKGNQVQRSGGSGIRAYHSENVAMIGNTVSGSHRCPVPEADCGAENGELNFNASTGSAQGNVAVADGGNRALFVYRGKVRLGANMLIGLVEIR</sequence>
<organism evidence="1 2">
    <name type="scientific">Sphingomonas morindae</name>
    <dbReference type="NCBI Taxonomy" id="1541170"/>
    <lineage>
        <taxon>Bacteria</taxon>
        <taxon>Pseudomonadati</taxon>
        <taxon>Pseudomonadota</taxon>
        <taxon>Alphaproteobacteria</taxon>
        <taxon>Sphingomonadales</taxon>
        <taxon>Sphingomonadaceae</taxon>
        <taxon>Sphingomonas</taxon>
    </lineage>
</organism>
<gene>
    <name evidence="1" type="ORF">LHA26_01750</name>
</gene>
<dbReference type="InterPro" id="IPR012334">
    <property type="entry name" value="Pectin_lyas_fold"/>
</dbReference>
<dbReference type="EMBL" id="CP084930">
    <property type="protein sequence ID" value="USI73228.1"/>
    <property type="molecule type" value="Genomic_DNA"/>
</dbReference>
<dbReference type="SUPFAM" id="SSF51126">
    <property type="entry name" value="Pectin lyase-like"/>
    <property type="match status" value="1"/>
</dbReference>
<keyword evidence="2" id="KW-1185">Reference proteome</keyword>
<dbReference type="SMART" id="SM00710">
    <property type="entry name" value="PbH1"/>
    <property type="match status" value="5"/>
</dbReference>
<evidence type="ECO:0000313" key="1">
    <source>
        <dbReference type="EMBL" id="USI73228.1"/>
    </source>
</evidence>
<dbReference type="RefSeq" id="WP_252167039.1">
    <property type="nucleotide sequence ID" value="NZ_CP084930.1"/>
</dbReference>
<evidence type="ECO:0000313" key="2">
    <source>
        <dbReference type="Proteomes" id="UP001056937"/>
    </source>
</evidence>
<dbReference type="Proteomes" id="UP001056937">
    <property type="component" value="Chromosome 1"/>
</dbReference>
<accession>A0ABY4X8F9</accession>
<proteinExistence type="predicted"/>
<protein>
    <submittedName>
        <fullName evidence="1">Right-handed parallel beta-helix repeat-containing protein</fullName>
    </submittedName>
</protein>
<dbReference type="Gene3D" id="2.160.20.10">
    <property type="entry name" value="Single-stranded right-handed beta-helix, Pectin lyase-like"/>
    <property type="match status" value="1"/>
</dbReference>
<reference evidence="1" key="1">
    <citation type="journal article" date="2022" name="Toxins">
        <title>Genomic Analysis of Sphingopyxis sp. USTB-05 for Biodegrading Cyanobacterial Hepatotoxins.</title>
        <authorList>
            <person name="Liu C."/>
            <person name="Xu Q."/>
            <person name="Zhao Z."/>
            <person name="Zhang H."/>
            <person name="Liu X."/>
            <person name="Yin C."/>
            <person name="Liu Y."/>
            <person name="Yan H."/>
        </authorList>
    </citation>
    <scope>NUCLEOTIDE SEQUENCE</scope>
    <source>
        <strain evidence="1">NBD5</strain>
    </source>
</reference>